<keyword evidence="6 7" id="KW-0472">Membrane</keyword>
<evidence type="ECO:0000313" key="10">
    <source>
        <dbReference type="EMBL" id="MQS76519.1"/>
    </source>
</evidence>
<evidence type="ECO:0000256" key="1">
    <source>
        <dbReference type="ARBA" id="ARBA00004141"/>
    </source>
</evidence>
<feature type="transmembrane region" description="Helical" evidence="7">
    <location>
        <begin position="192"/>
        <end position="213"/>
    </location>
</feature>
<evidence type="ECO:0000259" key="9">
    <source>
        <dbReference type="Pfam" id="PF16916"/>
    </source>
</evidence>
<feature type="transmembrane region" description="Helical" evidence="7">
    <location>
        <begin position="32"/>
        <end position="51"/>
    </location>
</feature>
<dbReference type="SUPFAM" id="SSF160240">
    <property type="entry name" value="Cation efflux protein cytoplasmic domain-like"/>
    <property type="match status" value="1"/>
</dbReference>
<comment type="similarity">
    <text evidence="2">Belongs to the cation diffusion facilitator (CDF) transporter (TC 2.A.4) family.</text>
</comment>
<sequence>MQERKLHRKNETKQWRVIQQQELKKLRKVSQYLLFNVAAYLVISLIEFYLAKIGHSQTLRADALNNLSGIVSAVLLLTGNFIARDINDDDVMGQPLPDDLQNNGQKLQLIRFHYETIYTMITGLVMMAISINVVYSGFKGLFQEDIKAIPQPITLVGAGIAMLIMLLVWWFNKTSGLKLQNAALVAASKDSFSDALTSLGTMIAIGGALLFRVTWLDGVSSIIVGLFILFAGVKIFRDSSLNLADYFDPQAEAQFKMAIEKIPQVNGVEEINAHYSGNIVTLDVTISVEAHMEVQDSFWLCEKIEAQMRHQFGIVDTDVIVVPA</sequence>
<dbReference type="InterPro" id="IPR058533">
    <property type="entry name" value="Cation_efflux_TM"/>
</dbReference>
<dbReference type="PANTHER" id="PTHR43840">
    <property type="entry name" value="MITOCHONDRIAL METAL TRANSPORTER 1-RELATED"/>
    <property type="match status" value="1"/>
</dbReference>
<protein>
    <submittedName>
        <fullName evidence="10">Cation transporter</fullName>
    </submittedName>
</protein>
<dbReference type="Gene3D" id="1.20.1510.10">
    <property type="entry name" value="Cation efflux protein transmembrane domain"/>
    <property type="match status" value="1"/>
</dbReference>
<comment type="subcellular location">
    <subcellularLocation>
        <location evidence="1">Membrane</location>
        <topology evidence="1">Multi-pass membrane protein</topology>
    </subcellularLocation>
</comment>
<dbReference type="PANTHER" id="PTHR43840:SF50">
    <property type="entry name" value="MANGANESE EFFLUX SYSTEM PROTEIN MNES"/>
    <property type="match status" value="1"/>
</dbReference>
<evidence type="ECO:0000256" key="3">
    <source>
        <dbReference type="ARBA" id="ARBA00022448"/>
    </source>
</evidence>
<evidence type="ECO:0000256" key="7">
    <source>
        <dbReference type="SAM" id="Phobius"/>
    </source>
</evidence>
<dbReference type="GO" id="GO:0016020">
    <property type="term" value="C:membrane"/>
    <property type="evidence" value="ECO:0007669"/>
    <property type="project" value="UniProtKB-SubCell"/>
</dbReference>
<dbReference type="GO" id="GO:0008324">
    <property type="term" value="F:monoatomic cation transmembrane transporter activity"/>
    <property type="evidence" value="ECO:0007669"/>
    <property type="project" value="InterPro"/>
</dbReference>
<keyword evidence="3" id="KW-0813">Transport</keyword>
<keyword evidence="5 7" id="KW-1133">Transmembrane helix</keyword>
<keyword evidence="4 7" id="KW-0812">Transmembrane</keyword>
<dbReference type="Pfam" id="PF16916">
    <property type="entry name" value="ZT_dimer"/>
    <property type="match status" value="1"/>
</dbReference>
<dbReference type="InterPro" id="IPR050291">
    <property type="entry name" value="CDF_Transporter"/>
</dbReference>
<evidence type="ECO:0000256" key="2">
    <source>
        <dbReference type="ARBA" id="ARBA00008114"/>
    </source>
</evidence>
<dbReference type="InterPro" id="IPR002524">
    <property type="entry name" value="Cation_efflux"/>
</dbReference>
<proteinExistence type="inferred from homology"/>
<gene>
    <name evidence="10" type="ORF">FHL06_09030</name>
</gene>
<dbReference type="InterPro" id="IPR027470">
    <property type="entry name" value="Cation_efflux_CTD"/>
</dbReference>
<feature type="transmembrane region" description="Helical" evidence="7">
    <location>
        <begin position="116"/>
        <end position="137"/>
    </location>
</feature>
<dbReference type="AlphaFoldDB" id="A0A5P0ZQY5"/>
<accession>A0A5P0ZQY5</accession>
<evidence type="ECO:0000256" key="6">
    <source>
        <dbReference type="ARBA" id="ARBA00023136"/>
    </source>
</evidence>
<feature type="transmembrane region" description="Helical" evidence="7">
    <location>
        <begin position="149"/>
        <end position="171"/>
    </location>
</feature>
<dbReference type="InterPro" id="IPR027469">
    <property type="entry name" value="Cation_efflux_TMD_sf"/>
</dbReference>
<feature type="domain" description="Cation efflux protein transmembrane" evidence="8">
    <location>
        <begin position="114"/>
        <end position="243"/>
    </location>
</feature>
<dbReference type="Gene3D" id="3.30.70.1350">
    <property type="entry name" value="Cation efflux protein, cytoplasmic domain"/>
    <property type="match status" value="1"/>
</dbReference>
<evidence type="ECO:0000313" key="11">
    <source>
        <dbReference type="Proteomes" id="UP000414364"/>
    </source>
</evidence>
<evidence type="ECO:0000259" key="8">
    <source>
        <dbReference type="Pfam" id="PF01545"/>
    </source>
</evidence>
<comment type="caution">
    <text evidence="10">The sequence shown here is derived from an EMBL/GenBank/DDBJ whole genome shotgun (WGS) entry which is preliminary data.</text>
</comment>
<evidence type="ECO:0000256" key="4">
    <source>
        <dbReference type="ARBA" id="ARBA00022692"/>
    </source>
</evidence>
<feature type="transmembrane region" description="Helical" evidence="7">
    <location>
        <begin position="63"/>
        <end position="83"/>
    </location>
</feature>
<dbReference type="Proteomes" id="UP000414364">
    <property type="component" value="Unassembled WGS sequence"/>
</dbReference>
<dbReference type="Pfam" id="PF01545">
    <property type="entry name" value="Cation_efflux"/>
    <property type="match status" value="1"/>
</dbReference>
<feature type="domain" description="Cation efflux protein cytoplasmic" evidence="9">
    <location>
        <begin position="251"/>
        <end position="316"/>
    </location>
</feature>
<organism evidence="10 11">
    <name type="scientific">Companilactobacillus halodurans</name>
    <dbReference type="NCBI Taxonomy" id="2584183"/>
    <lineage>
        <taxon>Bacteria</taxon>
        <taxon>Bacillati</taxon>
        <taxon>Bacillota</taxon>
        <taxon>Bacilli</taxon>
        <taxon>Lactobacillales</taxon>
        <taxon>Lactobacillaceae</taxon>
        <taxon>Companilactobacillus</taxon>
    </lineage>
</organism>
<dbReference type="RefSeq" id="WP_153385904.1">
    <property type="nucleotide sequence ID" value="NZ_VDFP01000018.1"/>
</dbReference>
<reference evidence="10 11" key="1">
    <citation type="journal article" date="2019" name="Syst. Appl. Microbiol.">
        <title>Polyphasic characterization of two novel Lactobacillus spp. isolated from blown salami packages: Description of Lactobacillus halodurans sp. nov. and Lactobacillus salsicarnum sp. nov.</title>
        <authorList>
            <person name="Schuster J.A."/>
            <person name="Klingl A."/>
            <person name="Vogel R.F."/>
            <person name="Ehrmann M.A."/>
        </authorList>
    </citation>
    <scope>NUCLEOTIDE SEQUENCE [LARGE SCALE GENOMIC DNA]</scope>
    <source>
        <strain evidence="10 11">TMW 1.2172</strain>
    </source>
</reference>
<dbReference type="InterPro" id="IPR036837">
    <property type="entry name" value="Cation_efflux_CTD_sf"/>
</dbReference>
<dbReference type="EMBL" id="VDFP01000018">
    <property type="protein sequence ID" value="MQS76519.1"/>
    <property type="molecule type" value="Genomic_DNA"/>
</dbReference>
<name>A0A5P0ZQY5_9LACO</name>
<evidence type="ECO:0000256" key="5">
    <source>
        <dbReference type="ARBA" id="ARBA00022989"/>
    </source>
</evidence>
<dbReference type="NCBIfam" id="TIGR01297">
    <property type="entry name" value="CDF"/>
    <property type="match status" value="1"/>
</dbReference>
<feature type="transmembrane region" description="Helical" evidence="7">
    <location>
        <begin position="219"/>
        <end position="236"/>
    </location>
</feature>
<dbReference type="SUPFAM" id="SSF161111">
    <property type="entry name" value="Cation efflux protein transmembrane domain-like"/>
    <property type="match status" value="1"/>
</dbReference>